<accession>A0AAV6TDW5</accession>
<feature type="compositionally biased region" description="Basic and acidic residues" evidence="1">
    <location>
        <begin position="152"/>
        <end position="170"/>
    </location>
</feature>
<dbReference type="Proteomes" id="UP000827092">
    <property type="component" value="Unassembled WGS sequence"/>
</dbReference>
<proteinExistence type="predicted"/>
<feature type="region of interest" description="Disordered" evidence="1">
    <location>
        <begin position="54"/>
        <end position="77"/>
    </location>
</feature>
<evidence type="ECO:0000256" key="1">
    <source>
        <dbReference type="SAM" id="MobiDB-lite"/>
    </source>
</evidence>
<gene>
    <name evidence="2" type="ORF">JTE90_012051</name>
</gene>
<dbReference type="AlphaFoldDB" id="A0AAV6TDW5"/>
<name>A0AAV6TDW5_9ARAC</name>
<feature type="compositionally biased region" description="Basic and acidic residues" evidence="1">
    <location>
        <begin position="117"/>
        <end position="128"/>
    </location>
</feature>
<protein>
    <submittedName>
        <fullName evidence="2">Uncharacterized protein</fullName>
    </submittedName>
</protein>
<feature type="region of interest" description="Disordered" evidence="1">
    <location>
        <begin position="100"/>
        <end position="170"/>
    </location>
</feature>
<reference evidence="2 3" key="1">
    <citation type="journal article" date="2022" name="Nat. Ecol. Evol.">
        <title>A masculinizing supergene underlies an exaggerated male reproductive morph in a spider.</title>
        <authorList>
            <person name="Hendrickx F."/>
            <person name="De Corte Z."/>
            <person name="Sonet G."/>
            <person name="Van Belleghem S.M."/>
            <person name="Kostlbacher S."/>
            <person name="Vangestel C."/>
        </authorList>
    </citation>
    <scope>NUCLEOTIDE SEQUENCE [LARGE SCALE GENOMIC DNA]</scope>
    <source>
        <strain evidence="2">W744_W776</strain>
    </source>
</reference>
<organism evidence="2 3">
    <name type="scientific">Oedothorax gibbosus</name>
    <dbReference type="NCBI Taxonomy" id="931172"/>
    <lineage>
        <taxon>Eukaryota</taxon>
        <taxon>Metazoa</taxon>
        <taxon>Ecdysozoa</taxon>
        <taxon>Arthropoda</taxon>
        <taxon>Chelicerata</taxon>
        <taxon>Arachnida</taxon>
        <taxon>Araneae</taxon>
        <taxon>Araneomorphae</taxon>
        <taxon>Entelegynae</taxon>
        <taxon>Araneoidea</taxon>
        <taxon>Linyphiidae</taxon>
        <taxon>Erigoninae</taxon>
        <taxon>Oedothorax</taxon>
    </lineage>
</organism>
<keyword evidence="3" id="KW-1185">Reference proteome</keyword>
<comment type="caution">
    <text evidence="2">The sequence shown here is derived from an EMBL/GenBank/DDBJ whole genome shotgun (WGS) entry which is preliminary data.</text>
</comment>
<feature type="compositionally biased region" description="Basic and acidic residues" evidence="1">
    <location>
        <begin position="54"/>
        <end position="65"/>
    </location>
</feature>
<dbReference type="EMBL" id="JAFNEN010006325">
    <property type="protein sequence ID" value="KAG8156100.1"/>
    <property type="molecule type" value="Genomic_DNA"/>
</dbReference>
<sequence>MQARTDISPDGDGGVSYEDGAARRGRRRRTTDVDEDDDGTRDALTNLRTLDTDYMRTTTRRDNARHYGARSASTRRNLLRSDARQVCATNRPLTIHGRCGRKTRSTARESATVPAARTRDATTRRRDATTGQTRERRGRNGTAICERATSGRRQDANLRRDVRRPTERGKELTVRVAAVRTTTIARRTYGDDVAGPSERYKYSGTAQVTRRTRYTASGERHGGACTAGLGLTRNAARRPTQGRLNAYVTYSDGANATTDCDERTRLTDATRRTT</sequence>
<evidence type="ECO:0000313" key="2">
    <source>
        <dbReference type="EMBL" id="KAG8156100.1"/>
    </source>
</evidence>
<feature type="region of interest" description="Disordered" evidence="1">
    <location>
        <begin position="1"/>
        <end position="41"/>
    </location>
</feature>
<evidence type="ECO:0000313" key="3">
    <source>
        <dbReference type="Proteomes" id="UP000827092"/>
    </source>
</evidence>